<evidence type="ECO:0000313" key="1">
    <source>
        <dbReference type="EMBL" id="WAJ31203.1"/>
    </source>
</evidence>
<protein>
    <submittedName>
        <fullName evidence="1">GNAT family N-acetyltransferase</fullName>
        <ecNumber evidence="1">2.3.1.-</ecNumber>
    </submittedName>
</protein>
<accession>A0ACD4NWV3</accession>
<dbReference type="EC" id="2.3.1.-" evidence="1"/>
<keyword evidence="1" id="KW-0012">Acyltransferase</keyword>
<organism evidence="1 2">
    <name type="scientific">Antarcticirhabdus aurantiaca</name>
    <dbReference type="NCBI Taxonomy" id="2606717"/>
    <lineage>
        <taxon>Bacteria</taxon>
        <taxon>Pseudomonadati</taxon>
        <taxon>Pseudomonadota</taxon>
        <taxon>Alphaproteobacteria</taxon>
        <taxon>Hyphomicrobiales</taxon>
        <taxon>Aurantimonadaceae</taxon>
        <taxon>Antarcticirhabdus</taxon>
    </lineage>
</organism>
<reference evidence="1" key="1">
    <citation type="submission" date="2022-11" db="EMBL/GenBank/DDBJ databases">
        <title>beta-Carotene-producing bacterium, Jeongeuplla avenae sp. nov., alleviates the salt stress of Arabidopsis seedlings.</title>
        <authorList>
            <person name="Jiang L."/>
            <person name="Lee J."/>
        </authorList>
    </citation>
    <scope>NUCLEOTIDE SEQUENCE</scope>
    <source>
        <strain evidence="1">DY_R2A_6</strain>
    </source>
</reference>
<keyword evidence="2" id="KW-1185">Reference proteome</keyword>
<dbReference type="Proteomes" id="UP001163223">
    <property type="component" value="Chromosome"/>
</dbReference>
<evidence type="ECO:0000313" key="2">
    <source>
        <dbReference type="Proteomes" id="UP001163223"/>
    </source>
</evidence>
<keyword evidence="1" id="KW-0808">Transferase</keyword>
<dbReference type="EMBL" id="CP113520">
    <property type="protein sequence ID" value="WAJ31203.1"/>
    <property type="molecule type" value="Genomic_DNA"/>
</dbReference>
<gene>
    <name evidence="1" type="ORF">OXU80_13795</name>
</gene>
<sequence>MTGLLRAVVTTLAMDERPPGDGAPWPPEADGAVVRAEPQIPIERYRALYDAVGHEHHWTSRILPDERLASEIHAPEIAVYTLTVRGETAGWFEIETHRHDRRARIVHFAMMPGFRGRHLAGPLLDRAIRLGFSDGIATLIIETNTLDHPAALQLYRAHGFREIARRDVLTPHISAYKSQTA</sequence>
<proteinExistence type="predicted"/>
<name>A0ACD4NWV3_9HYPH</name>